<dbReference type="InterPro" id="IPR002110">
    <property type="entry name" value="Ankyrin_rpt"/>
</dbReference>
<dbReference type="AlphaFoldDB" id="A0A0F9JB35"/>
<feature type="non-terminal residue" evidence="1">
    <location>
        <position position="100"/>
    </location>
</feature>
<dbReference type="SUPFAM" id="SSF48403">
    <property type="entry name" value="Ankyrin repeat"/>
    <property type="match status" value="1"/>
</dbReference>
<reference evidence="1" key="1">
    <citation type="journal article" date="2015" name="Nature">
        <title>Complex archaea that bridge the gap between prokaryotes and eukaryotes.</title>
        <authorList>
            <person name="Spang A."/>
            <person name="Saw J.H."/>
            <person name="Jorgensen S.L."/>
            <person name="Zaremba-Niedzwiedzka K."/>
            <person name="Martijn J."/>
            <person name="Lind A.E."/>
            <person name="van Eijk R."/>
            <person name="Schleper C."/>
            <person name="Guy L."/>
            <person name="Ettema T.J."/>
        </authorList>
    </citation>
    <scope>NUCLEOTIDE SEQUENCE</scope>
</reference>
<accession>A0A0F9JB35</accession>
<dbReference type="EMBL" id="LAZR01016774">
    <property type="protein sequence ID" value="KKM03061.1"/>
    <property type="molecule type" value="Genomic_DNA"/>
</dbReference>
<dbReference type="Gene3D" id="1.25.40.20">
    <property type="entry name" value="Ankyrin repeat-containing domain"/>
    <property type="match status" value="1"/>
</dbReference>
<evidence type="ECO:0000313" key="1">
    <source>
        <dbReference type="EMBL" id="KKM03061.1"/>
    </source>
</evidence>
<comment type="caution">
    <text evidence="1">The sequence shown here is derived from an EMBL/GenBank/DDBJ whole genome shotgun (WGS) entry which is preliminary data.</text>
</comment>
<evidence type="ECO:0008006" key="2">
    <source>
        <dbReference type="Google" id="ProtNLM"/>
    </source>
</evidence>
<proteinExistence type="predicted"/>
<dbReference type="InterPro" id="IPR036770">
    <property type="entry name" value="Ankyrin_rpt-contain_sf"/>
</dbReference>
<name>A0A0F9JB35_9ZZZZ</name>
<protein>
    <recommendedName>
        <fullName evidence="2">Ankyrin repeat protein</fullName>
    </recommendedName>
</protein>
<sequence>MTAKRAVRLHVFLVGSVVWHMMFDQGLAFQHACRCGYMEIVGFLLMNGRADPTADDNAAIRWSSTKGHADVVRLLLADGRVDPRAKDNQAIRISSADGHT</sequence>
<gene>
    <name evidence="1" type="ORF">LCGC14_1778230</name>
</gene>
<dbReference type="Pfam" id="PF12796">
    <property type="entry name" value="Ank_2"/>
    <property type="match status" value="1"/>
</dbReference>
<organism evidence="1">
    <name type="scientific">marine sediment metagenome</name>
    <dbReference type="NCBI Taxonomy" id="412755"/>
    <lineage>
        <taxon>unclassified sequences</taxon>
        <taxon>metagenomes</taxon>
        <taxon>ecological metagenomes</taxon>
    </lineage>
</organism>